<keyword evidence="2" id="KW-1185">Reference proteome</keyword>
<gene>
    <name evidence="1" type="ORF">L6452_01188</name>
</gene>
<dbReference type="Proteomes" id="UP001055879">
    <property type="component" value="Linkage Group LG01"/>
</dbReference>
<accession>A0ACB9FHF2</accession>
<sequence length="77" mass="8242">MSVMSLLDFTVEIQQGEVHSIVDGDGDGVLRILPSVQSSNQCLDIFSSPTLITAPPPSENARSQSTAESPSDPYKYS</sequence>
<organism evidence="1 2">
    <name type="scientific">Arctium lappa</name>
    <name type="common">Greater burdock</name>
    <name type="synonym">Lappa major</name>
    <dbReference type="NCBI Taxonomy" id="4217"/>
    <lineage>
        <taxon>Eukaryota</taxon>
        <taxon>Viridiplantae</taxon>
        <taxon>Streptophyta</taxon>
        <taxon>Embryophyta</taxon>
        <taxon>Tracheophyta</taxon>
        <taxon>Spermatophyta</taxon>
        <taxon>Magnoliopsida</taxon>
        <taxon>eudicotyledons</taxon>
        <taxon>Gunneridae</taxon>
        <taxon>Pentapetalae</taxon>
        <taxon>asterids</taxon>
        <taxon>campanulids</taxon>
        <taxon>Asterales</taxon>
        <taxon>Asteraceae</taxon>
        <taxon>Carduoideae</taxon>
        <taxon>Cardueae</taxon>
        <taxon>Arctiinae</taxon>
        <taxon>Arctium</taxon>
    </lineage>
</organism>
<proteinExistence type="predicted"/>
<evidence type="ECO:0000313" key="1">
    <source>
        <dbReference type="EMBL" id="KAI3770067.1"/>
    </source>
</evidence>
<comment type="caution">
    <text evidence="1">The sequence shown here is derived from an EMBL/GenBank/DDBJ whole genome shotgun (WGS) entry which is preliminary data.</text>
</comment>
<name>A0ACB9FHF2_ARCLA</name>
<reference evidence="2" key="1">
    <citation type="journal article" date="2022" name="Mol. Ecol. Resour.">
        <title>The genomes of chicory, endive, great burdock and yacon provide insights into Asteraceae palaeo-polyploidization history and plant inulin production.</title>
        <authorList>
            <person name="Fan W."/>
            <person name="Wang S."/>
            <person name="Wang H."/>
            <person name="Wang A."/>
            <person name="Jiang F."/>
            <person name="Liu H."/>
            <person name="Zhao H."/>
            <person name="Xu D."/>
            <person name="Zhang Y."/>
        </authorList>
    </citation>
    <scope>NUCLEOTIDE SEQUENCE [LARGE SCALE GENOMIC DNA]</scope>
    <source>
        <strain evidence="2">cv. Niubang</strain>
    </source>
</reference>
<protein>
    <submittedName>
        <fullName evidence="1">Uncharacterized protein</fullName>
    </submittedName>
</protein>
<evidence type="ECO:0000313" key="2">
    <source>
        <dbReference type="Proteomes" id="UP001055879"/>
    </source>
</evidence>
<dbReference type="EMBL" id="CM042047">
    <property type="protein sequence ID" value="KAI3770067.1"/>
    <property type="molecule type" value="Genomic_DNA"/>
</dbReference>
<reference evidence="1 2" key="2">
    <citation type="journal article" date="2022" name="Mol. Ecol. Resour.">
        <title>The genomes of chicory, endive, great burdock and yacon provide insights into Asteraceae paleo-polyploidization history and plant inulin production.</title>
        <authorList>
            <person name="Fan W."/>
            <person name="Wang S."/>
            <person name="Wang H."/>
            <person name="Wang A."/>
            <person name="Jiang F."/>
            <person name="Liu H."/>
            <person name="Zhao H."/>
            <person name="Xu D."/>
            <person name="Zhang Y."/>
        </authorList>
    </citation>
    <scope>NUCLEOTIDE SEQUENCE [LARGE SCALE GENOMIC DNA]</scope>
    <source>
        <strain evidence="2">cv. Niubang</strain>
    </source>
</reference>